<reference evidence="1" key="1">
    <citation type="submission" date="2022-02" db="EMBL/GenBank/DDBJ databases">
        <title>Plant Genome Project.</title>
        <authorList>
            <person name="Zhang R.-G."/>
        </authorList>
    </citation>
    <scope>NUCLEOTIDE SEQUENCE</scope>
    <source>
        <strain evidence="1">AT1</strain>
    </source>
</reference>
<accession>A0ACC0MVC5</accession>
<name>A0ACC0MVC5_RHOML</name>
<comment type="caution">
    <text evidence="1">The sequence shown here is derived from an EMBL/GenBank/DDBJ whole genome shotgun (WGS) entry which is preliminary data.</text>
</comment>
<evidence type="ECO:0000313" key="1">
    <source>
        <dbReference type="EMBL" id="KAI8544223.1"/>
    </source>
</evidence>
<proteinExistence type="predicted"/>
<gene>
    <name evidence="1" type="ORF">RHMOL_Rhmol08G0279200</name>
</gene>
<organism evidence="1 2">
    <name type="scientific">Rhododendron molle</name>
    <name type="common">Chinese azalea</name>
    <name type="synonym">Azalea mollis</name>
    <dbReference type="NCBI Taxonomy" id="49168"/>
    <lineage>
        <taxon>Eukaryota</taxon>
        <taxon>Viridiplantae</taxon>
        <taxon>Streptophyta</taxon>
        <taxon>Embryophyta</taxon>
        <taxon>Tracheophyta</taxon>
        <taxon>Spermatophyta</taxon>
        <taxon>Magnoliopsida</taxon>
        <taxon>eudicotyledons</taxon>
        <taxon>Gunneridae</taxon>
        <taxon>Pentapetalae</taxon>
        <taxon>asterids</taxon>
        <taxon>Ericales</taxon>
        <taxon>Ericaceae</taxon>
        <taxon>Ericoideae</taxon>
        <taxon>Rhodoreae</taxon>
        <taxon>Rhododendron</taxon>
    </lineage>
</organism>
<evidence type="ECO:0000313" key="2">
    <source>
        <dbReference type="Proteomes" id="UP001062846"/>
    </source>
</evidence>
<sequence>MVVDPSPKLLRTWPCSQSTPSRPICRPWAVCYRGIAAIGLARRIVPRHLLIGLQVIKEVFGFFGWWFIW</sequence>
<dbReference type="EMBL" id="CM046395">
    <property type="protein sequence ID" value="KAI8544223.1"/>
    <property type="molecule type" value="Genomic_DNA"/>
</dbReference>
<dbReference type="Proteomes" id="UP001062846">
    <property type="component" value="Chromosome 8"/>
</dbReference>
<protein>
    <submittedName>
        <fullName evidence="1">Uncharacterized protein</fullName>
    </submittedName>
</protein>
<keyword evidence="2" id="KW-1185">Reference proteome</keyword>